<gene>
    <name evidence="6" type="ORF">AAF712_001596</name>
</gene>
<feature type="transmembrane region" description="Helical" evidence="5">
    <location>
        <begin position="93"/>
        <end position="115"/>
    </location>
</feature>
<dbReference type="Proteomes" id="UP001437256">
    <property type="component" value="Unassembled WGS sequence"/>
</dbReference>
<comment type="caution">
    <text evidence="6">The sequence shown here is derived from an EMBL/GenBank/DDBJ whole genome shotgun (WGS) entry which is preliminary data.</text>
</comment>
<evidence type="ECO:0000256" key="3">
    <source>
        <dbReference type="ARBA" id="ARBA00022989"/>
    </source>
</evidence>
<feature type="transmembrane region" description="Helical" evidence="5">
    <location>
        <begin position="62"/>
        <end position="81"/>
    </location>
</feature>
<comment type="subcellular location">
    <subcellularLocation>
        <location evidence="1">Membrane</location>
        <topology evidence="1">Multi-pass membrane protein</topology>
    </subcellularLocation>
</comment>
<dbReference type="PANTHER" id="PTHR21576">
    <property type="entry name" value="UNCHARACTERIZED NODULIN-LIKE PROTEIN"/>
    <property type="match status" value="1"/>
</dbReference>
<reference evidence="6 7" key="1">
    <citation type="submission" date="2024-05" db="EMBL/GenBank/DDBJ databases">
        <title>A draft genome resource for the thread blight pathogen Marasmius tenuissimus strain MS-2.</title>
        <authorList>
            <person name="Yulfo-Soto G.E."/>
            <person name="Baruah I.K."/>
            <person name="Amoako-Attah I."/>
            <person name="Bukari Y."/>
            <person name="Meinhardt L.W."/>
            <person name="Bailey B.A."/>
            <person name="Cohen S.P."/>
        </authorList>
    </citation>
    <scope>NUCLEOTIDE SEQUENCE [LARGE SCALE GENOMIC DNA]</scope>
    <source>
        <strain evidence="6 7">MS-2</strain>
    </source>
</reference>
<protein>
    <submittedName>
        <fullName evidence="6">Uncharacterized protein</fullName>
    </submittedName>
</protein>
<evidence type="ECO:0000313" key="7">
    <source>
        <dbReference type="Proteomes" id="UP001437256"/>
    </source>
</evidence>
<proteinExistence type="predicted"/>
<evidence type="ECO:0000256" key="1">
    <source>
        <dbReference type="ARBA" id="ARBA00004141"/>
    </source>
</evidence>
<keyword evidence="7" id="KW-1185">Reference proteome</keyword>
<evidence type="ECO:0000256" key="4">
    <source>
        <dbReference type="ARBA" id="ARBA00023136"/>
    </source>
</evidence>
<evidence type="ECO:0000256" key="2">
    <source>
        <dbReference type="ARBA" id="ARBA00022692"/>
    </source>
</evidence>
<feature type="transmembrane region" description="Helical" evidence="5">
    <location>
        <begin position="144"/>
        <end position="165"/>
    </location>
</feature>
<dbReference type="PANTHER" id="PTHR21576:SF160">
    <property type="entry name" value="NODULIN-LIKE DOMAIN-CONTAINING PROTEIN"/>
    <property type="match status" value="1"/>
</dbReference>
<keyword evidence="4 5" id="KW-0472">Membrane</keyword>
<sequence>MSQALYVHEAQNSTLSDADQVEIAKWQAAQVSTISFMNFSGRIFIGLFSDVVKARLGQPRSYLLVLVSFFVLVSQLTASHIDKLVDLWKASALLGLGYGTVFSLFAALCVEWFGVVSAPRRNAQLTYNTFPRAPSWPTHYGRGLALLFSVPFTSLMLTGFFVAHFSENWGYLSLAPMVGGNLFSIAFGRNLDAHEKAAASEPNPQTFAPKPEKELQCLDGKACYVDSIHLTTIACVVAMGLSAWAAWRDKKQHEDEIQKLNDARTDIIWEGDE</sequence>
<accession>A0ABR3ABE8</accession>
<evidence type="ECO:0000256" key="5">
    <source>
        <dbReference type="SAM" id="Phobius"/>
    </source>
</evidence>
<evidence type="ECO:0000313" key="6">
    <source>
        <dbReference type="EMBL" id="KAL0071038.1"/>
    </source>
</evidence>
<organism evidence="6 7">
    <name type="scientific">Marasmius tenuissimus</name>
    <dbReference type="NCBI Taxonomy" id="585030"/>
    <lineage>
        <taxon>Eukaryota</taxon>
        <taxon>Fungi</taxon>
        <taxon>Dikarya</taxon>
        <taxon>Basidiomycota</taxon>
        <taxon>Agaricomycotina</taxon>
        <taxon>Agaricomycetes</taxon>
        <taxon>Agaricomycetidae</taxon>
        <taxon>Agaricales</taxon>
        <taxon>Marasmiineae</taxon>
        <taxon>Marasmiaceae</taxon>
        <taxon>Marasmius</taxon>
    </lineage>
</organism>
<keyword evidence="3 5" id="KW-1133">Transmembrane helix</keyword>
<feature type="transmembrane region" description="Helical" evidence="5">
    <location>
        <begin position="228"/>
        <end position="247"/>
    </location>
</feature>
<keyword evidence="2 5" id="KW-0812">Transmembrane</keyword>
<dbReference type="EMBL" id="JBBXMP010000004">
    <property type="protein sequence ID" value="KAL0071038.1"/>
    <property type="molecule type" value="Genomic_DNA"/>
</dbReference>
<dbReference type="InterPro" id="IPR036259">
    <property type="entry name" value="MFS_trans_sf"/>
</dbReference>
<name>A0ABR3ABE8_9AGAR</name>
<dbReference type="SUPFAM" id="SSF103473">
    <property type="entry name" value="MFS general substrate transporter"/>
    <property type="match status" value="1"/>
</dbReference>